<proteinExistence type="predicted"/>
<comment type="caution">
    <text evidence="1">The sequence shown here is derived from an EMBL/GenBank/DDBJ whole genome shotgun (WGS) entry which is preliminary data.</text>
</comment>
<accession>A0A811NCN1</accession>
<dbReference type="EMBL" id="CAJGYO010000004">
    <property type="protein sequence ID" value="CAD6224951.1"/>
    <property type="molecule type" value="Genomic_DNA"/>
</dbReference>
<dbReference type="Proteomes" id="UP000604825">
    <property type="component" value="Unassembled WGS sequence"/>
</dbReference>
<evidence type="ECO:0000313" key="2">
    <source>
        <dbReference type="Proteomes" id="UP000604825"/>
    </source>
</evidence>
<reference evidence="1" key="1">
    <citation type="submission" date="2020-10" db="EMBL/GenBank/DDBJ databases">
        <authorList>
            <person name="Han B."/>
            <person name="Lu T."/>
            <person name="Zhao Q."/>
            <person name="Huang X."/>
            <person name="Zhao Y."/>
        </authorList>
    </citation>
    <scope>NUCLEOTIDE SEQUENCE</scope>
</reference>
<evidence type="ECO:0000313" key="1">
    <source>
        <dbReference type="EMBL" id="CAD6224951.1"/>
    </source>
</evidence>
<sequence>MARARTEDGDDCIVADLHPQGEFAEDKARGHVVLSCGAEDGAQGSTSIVLSSIASMSVLGYCSPSHGVCVVVLSVLTTCAPILPRPPYSAIPARAPSCAASPSRPSTTMPQPILSVAVTTFTAPPPPRCHWEKVVTGRDIVYRSRAKTPR</sequence>
<organism evidence="1 2">
    <name type="scientific">Miscanthus lutarioriparius</name>
    <dbReference type="NCBI Taxonomy" id="422564"/>
    <lineage>
        <taxon>Eukaryota</taxon>
        <taxon>Viridiplantae</taxon>
        <taxon>Streptophyta</taxon>
        <taxon>Embryophyta</taxon>
        <taxon>Tracheophyta</taxon>
        <taxon>Spermatophyta</taxon>
        <taxon>Magnoliopsida</taxon>
        <taxon>Liliopsida</taxon>
        <taxon>Poales</taxon>
        <taxon>Poaceae</taxon>
        <taxon>PACMAD clade</taxon>
        <taxon>Panicoideae</taxon>
        <taxon>Andropogonodae</taxon>
        <taxon>Andropogoneae</taxon>
        <taxon>Saccharinae</taxon>
        <taxon>Miscanthus</taxon>
    </lineage>
</organism>
<keyword evidence="2" id="KW-1185">Reference proteome</keyword>
<dbReference type="AlphaFoldDB" id="A0A811NCN1"/>
<gene>
    <name evidence="1" type="ORF">NCGR_LOCUS17115</name>
</gene>
<name>A0A811NCN1_9POAL</name>
<protein>
    <submittedName>
        <fullName evidence="1">Uncharacterized protein</fullName>
    </submittedName>
</protein>